<dbReference type="RefSeq" id="WP_249504035.1">
    <property type="nucleotide sequence ID" value="NZ_CP097253.1"/>
</dbReference>
<feature type="domain" description="Glutamine amidotransferase" evidence="2">
    <location>
        <begin position="8"/>
        <end position="187"/>
    </location>
</feature>
<evidence type="ECO:0000256" key="1">
    <source>
        <dbReference type="ARBA" id="ARBA00022962"/>
    </source>
</evidence>
<evidence type="ECO:0000259" key="2">
    <source>
        <dbReference type="Pfam" id="PF00117"/>
    </source>
</evidence>
<dbReference type="NCBIfam" id="TIGR00566">
    <property type="entry name" value="trpG_papA"/>
    <property type="match status" value="1"/>
</dbReference>
<dbReference type="PANTHER" id="PTHR43418">
    <property type="entry name" value="MULTIFUNCTIONAL TRYPTOPHAN BIOSYNTHESIS PROTEIN-RELATED"/>
    <property type="match status" value="1"/>
</dbReference>
<proteinExistence type="predicted"/>
<evidence type="ECO:0000313" key="4">
    <source>
        <dbReference type="Proteomes" id="UP000831921"/>
    </source>
</evidence>
<dbReference type="InterPro" id="IPR029062">
    <property type="entry name" value="Class_I_gatase-like"/>
</dbReference>
<name>A0ABY5MW91_9SPHN</name>
<dbReference type="EMBL" id="CP097253">
    <property type="protein sequence ID" value="UUR08256.1"/>
    <property type="molecule type" value="Genomic_DNA"/>
</dbReference>
<organism evidence="3 4">
    <name type="scientific">Sphingomonas glaciei</name>
    <dbReference type="NCBI Taxonomy" id="2938948"/>
    <lineage>
        <taxon>Bacteria</taxon>
        <taxon>Pseudomonadati</taxon>
        <taxon>Pseudomonadota</taxon>
        <taxon>Alphaproteobacteria</taxon>
        <taxon>Sphingomonadales</taxon>
        <taxon>Sphingomonadaceae</taxon>
        <taxon>Sphingomonas</taxon>
    </lineage>
</organism>
<dbReference type="PRINTS" id="PR00099">
    <property type="entry name" value="CPSGATASE"/>
</dbReference>
<evidence type="ECO:0000313" key="3">
    <source>
        <dbReference type="EMBL" id="UUR08256.1"/>
    </source>
</evidence>
<dbReference type="InterPro" id="IPR006221">
    <property type="entry name" value="TrpG/PapA_dom"/>
</dbReference>
<dbReference type="PRINTS" id="PR00096">
    <property type="entry name" value="GATASE"/>
</dbReference>
<dbReference type="Pfam" id="PF00117">
    <property type="entry name" value="GATase"/>
    <property type="match status" value="1"/>
</dbReference>
<dbReference type="CDD" id="cd01743">
    <property type="entry name" value="GATase1_Anthranilate_Synthase"/>
    <property type="match status" value="1"/>
</dbReference>
<dbReference type="Proteomes" id="UP000831921">
    <property type="component" value="Chromosome"/>
</dbReference>
<keyword evidence="1" id="KW-0315">Glutamine amidotransferase</keyword>
<gene>
    <name evidence="3" type="ORF">M1K48_00995</name>
</gene>
<dbReference type="PRINTS" id="PR00097">
    <property type="entry name" value="ANTSNTHASEII"/>
</dbReference>
<dbReference type="Gene3D" id="3.40.50.880">
    <property type="match status" value="1"/>
</dbReference>
<dbReference type="InterPro" id="IPR050472">
    <property type="entry name" value="Anth_synth/Amidotransfase"/>
</dbReference>
<keyword evidence="4" id="KW-1185">Reference proteome</keyword>
<dbReference type="PANTHER" id="PTHR43418:SF4">
    <property type="entry name" value="MULTIFUNCTIONAL TRYPTOPHAN BIOSYNTHESIS PROTEIN"/>
    <property type="match status" value="1"/>
</dbReference>
<dbReference type="InterPro" id="IPR017926">
    <property type="entry name" value="GATASE"/>
</dbReference>
<sequence>MSAAQRLLVVDNHDSFTFTLVDYCRQLGADVTVVQADAITVPEALAHGGTLLISPGPGHPADAGISVALAAACIAEARPLLGVCLGHQAIALAAGASIVRAAPMHGKTDAITHDGSGLFAGLPDPLAMTRYHSLVAADLPSTLRATAQGSDGTIQGLAHQDAPVHGVQFHPESIASEHGLQLLANFLRLSHRPA</sequence>
<protein>
    <submittedName>
        <fullName evidence="3">Aminodeoxychorismate/anthranilate synthase component II</fullName>
    </submittedName>
</protein>
<dbReference type="PROSITE" id="PS51273">
    <property type="entry name" value="GATASE_TYPE_1"/>
    <property type="match status" value="1"/>
</dbReference>
<accession>A0ABY5MW91</accession>
<dbReference type="SUPFAM" id="SSF52317">
    <property type="entry name" value="Class I glutamine amidotransferase-like"/>
    <property type="match status" value="1"/>
</dbReference>
<reference evidence="3 4" key="1">
    <citation type="submission" date="2022-05" db="EMBL/GenBank/DDBJ databases">
        <title>S8-45 Sphingomonas ultraviolaceadurans.</title>
        <authorList>
            <person name="Liu Y."/>
        </authorList>
    </citation>
    <scope>NUCLEOTIDE SEQUENCE [LARGE SCALE GENOMIC DNA]</scope>
    <source>
        <strain evidence="3 4">S8-45</strain>
    </source>
</reference>